<dbReference type="OrthoDB" id="720908at2759"/>
<reference evidence="3" key="2">
    <citation type="submission" date="2015-07" db="EMBL/GenBank/DDBJ databases">
        <authorList>
            <person name="Noorani M."/>
        </authorList>
    </citation>
    <scope>NUCLEOTIDE SEQUENCE</scope>
    <source>
        <strain evidence="3">Yugu1</strain>
    </source>
</reference>
<protein>
    <submittedName>
        <fullName evidence="3">Uncharacterized protein</fullName>
    </submittedName>
</protein>
<feature type="compositionally biased region" description="Basic and acidic residues" evidence="2">
    <location>
        <begin position="510"/>
        <end position="536"/>
    </location>
</feature>
<name>A0A368Q515_SETIT</name>
<feature type="compositionally biased region" description="Polar residues" evidence="2">
    <location>
        <begin position="16"/>
        <end position="26"/>
    </location>
</feature>
<organism evidence="3">
    <name type="scientific">Setaria italica</name>
    <name type="common">Foxtail millet</name>
    <name type="synonym">Panicum italicum</name>
    <dbReference type="NCBI Taxonomy" id="4555"/>
    <lineage>
        <taxon>Eukaryota</taxon>
        <taxon>Viridiplantae</taxon>
        <taxon>Streptophyta</taxon>
        <taxon>Embryophyta</taxon>
        <taxon>Tracheophyta</taxon>
        <taxon>Spermatophyta</taxon>
        <taxon>Magnoliopsida</taxon>
        <taxon>Liliopsida</taxon>
        <taxon>Poales</taxon>
        <taxon>Poaceae</taxon>
        <taxon>PACMAD clade</taxon>
        <taxon>Panicoideae</taxon>
        <taxon>Panicodae</taxon>
        <taxon>Paniceae</taxon>
        <taxon>Cenchrinae</taxon>
        <taxon>Setaria</taxon>
    </lineage>
</organism>
<dbReference type="AlphaFoldDB" id="A0A368Q515"/>
<gene>
    <name evidence="3" type="ORF">SETIT_2G312500v2</name>
</gene>
<feature type="region of interest" description="Disordered" evidence="2">
    <location>
        <begin position="1"/>
        <end position="26"/>
    </location>
</feature>
<feature type="compositionally biased region" description="Low complexity" evidence="2">
    <location>
        <begin position="538"/>
        <end position="551"/>
    </location>
</feature>
<feature type="region of interest" description="Disordered" evidence="2">
    <location>
        <begin position="504"/>
        <end position="551"/>
    </location>
</feature>
<sequence length="551" mass="59871">MASSGSDVSDRAAAATTGSLGSLSNPQLANLPAAELVVRLYNNRRGSDFADVAVVLAERERKLAEAEAQIRRAGEREARLQAEVRAWERRATEPEALLPADVRGPDRTAASVGDQEGVEAQQVGAHVISRASEMEVAPLDCTPSAVEAAADLPRLSPLRTTAADALLAPSLQRGELLPIQSECNKENEVSGNSGHGYATVSQGNVCVDKGKGQAKEGYFADATSVASEHSDDDDWIEHLTESQQWEVLNTFKAQVSAWESELNTSTDGCMPTRTAHEGKIVDESEAHVRSEATEARLQDEIVVCERKLLEASKTEERLRAEIMVCKERANETEVRLWAEIQTRGSAITDLEAWKSCAEEAQRQTLAASKIVERLRAEMMECKERANETEVRLWAEIQARGSAVTDLEVWKNCAEEAQRQVHAASMIEARLRDEIAACKRKATEAEASHRAEIKACEDKAAAAITGLQDKIVALDGYHTAIQNGLRITIQAMEVAIQYLSGSGPSLSDEVEAMRAQDDSNMQRHGDEQRVSGREHTDPAAASSSHAQASGQQ</sequence>
<feature type="coiled-coil region" evidence="1">
    <location>
        <begin position="357"/>
        <end position="391"/>
    </location>
</feature>
<feature type="coiled-coil region" evidence="1">
    <location>
        <begin position="56"/>
        <end position="90"/>
    </location>
</feature>
<dbReference type="EMBL" id="CM003529">
    <property type="protein sequence ID" value="RCV13009.1"/>
    <property type="molecule type" value="Genomic_DNA"/>
</dbReference>
<proteinExistence type="predicted"/>
<reference evidence="3" key="1">
    <citation type="journal article" date="2012" name="Nat. Biotechnol.">
        <title>Reference genome sequence of the model plant Setaria.</title>
        <authorList>
            <person name="Bennetzen J.L."/>
            <person name="Schmutz J."/>
            <person name="Wang H."/>
            <person name="Percifield R."/>
            <person name="Hawkins J."/>
            <person name="Pontaroli A.C."/>
            <person name="Estep M."/>
            <person name="Feng L."/>
            <person name="Vaughn J.N."/>
            <person name="Grimwood J."/>
            <person name="Jenkins J."/>
            <person name="Barry K."/>
            <person name="Lindquist E."/>
            <person name="Hellsten U."/>
            <person name="Deshpande S."/>
            <person name="Wang X."/>
            <person name="Wu X."/>
            <person name="Mitros T."/>
            <person name="Triplett J."/>
            <person name="Yang X."/>
            <person name="Ye C.Y."/>
            <person name="Mauro-Herrera M."/>
            <person name="Wang L."/>
            <person name="Li P."/>
            <person name="Sharma M."/>
            <person name="Sharma R."/>
            <person name="Ronald P.C."/>
            <person name="Panaud O."/>
            <person name="Kellogg E.A."/>
            <person name="Brutnell T.P."/>
            <person name="Doust A.N."/>
            <person name="Tuskan G.A."/>
            <person name="Rokhsar D."/>
            <person name="Devos K.M."/>
        </authorList>
    </citation>
    <scope>NUCLEOTIDE SEQUENCE [LARGE SCALE GENOMIC DNA]</scope>
    <source>
        <strain evidence="3">Yugu1</strain>
    </source>
</reference>
<evidence type="ECO:0000256" key="2">
    <source>
        <dbReference type="SAM" id="MobiDB-lite"/>
    </source>
</evidence>
<accession>A0A368Q515</accession>
<evidence type="ECO:0000256" key="1">
    <source>
        <dbReference type="SAM" id="Coils"/>
    </source>
</evidence>
<evidence type="ECO:0000313" key="3">
    <source>
        <dbReference type="EMBL" id="RCV13009.1"/>
    </source>
</evidence>
<keyword evidence="1" id="KW-0175">Coiled coil</keyword>